<name>A0ACA9MH73_9GLOM</name>
<dbReference type="Proteomes" id="UP000789366">
    <property type="component" value="Unassembled WGS sequence"/>
</dbReference>
<organism evidence="1 2">
    <name type="scientific">Cetraspora pellucida</name>
    <dbReference type="NCBI Taxonomy" id="1433469"/>
    <lineage>
        <taxon>Eukaryota</taxon>
        <taxon>Fungi</taxon>
        <taxon>Fungi incertae sedis</taxon>
        <taxon>Mucoromycota</taxon>
        <taxon>Glomeromycotina</taxon>
        <taxon>Glomeromycetes</taxon>
        <taxon>Diversisporales</taxon>
        <taxon>Gigasporaceae</taxon>
        <taxon>Cetraspora</taxon>
    </lineage>
</organism>
<sequence>MLLVQKKSGPNLSEINKATRLFSDLANLNYEFSYNDYIYFQYLSNSKDNVTLLDTYYFNKIFDKYIIWVADKKFTVVNHPSEVYRIPDIHKCIDKNLPLHLILDIDMSQKPDLINSKHPSLDGYKISHENLLSRILIAYADIIYFDLKHLIILNAFTLASSSNANKCSWHIVYKYAYFVDYRDLRGFVKKVAKRVKKPYSKFINIDLYKSCFSPCFLGSAKKDRVKRPAISSFKKEYRELEDYLVQPKSDSSEI</sequence>
<dbReference type="EMBL" id="CAJVPW010007822">
    <property type="protein sequence ID" value="CAG8586234.1"/>
    <property type="molecule type" value="Genomic_DNA"/>
</dbReference>
<evidence type="ECO:0000313" key="2">
    <source>
        <dbReference type="Proteomes" id="UP000789366"/>
    </source>
</evidence>
<accession>A0ACA9MH73</accession>
<keyword evidence="2" id="KW-1185">Reference proteome</keyword>
<evidence type="ECO:0000313" key="1">
    <source>
        <dbReference type="EMBL" id="CAG8586234.1"/>
    </source>
</evidence>
<comment type="caution">
    <text evidence="1">The sequence shown here is derived from an EMBL/GenBank/DDBJ whole genome shotgun (WGS) entry which is preliminary data.</text>
</comment>
<protein>
    <submittedName>
        <fullName evidence="1">608_t:CDS:1</fullName>
    </submittedName>
</protein>
<proteinExistence type="predicted"/>
<gene>
    <name evidence="1" type="ORF">SPELUC_LOCUS6576</name>
</gene>
<reference evidence="1" key="1">
    <citation type="submission" date="2021-06" db="EMBL/GenBank/DDBJ databases">
        <authorList>
            <person name="Kallberg Y."/>
            <person name="Tangrot J."/>
            <person name="Rosling A."/>
        </authorList>
    </citation>
    <scope>NUCLEOTIDE SEQUENCE</scope>
    <source>
        <strain evidence="1">28 12/20/2015</strain>
    </source>
</reference>